<keyword evidence="3" id="KW-1185">Reference proteome</keyword>
<evidence type="ECO:0000313" key="2">
    <source>
        <dbReference type="EMBL" id="OBZ72527.1"/>
    </source>
</evidence>
<feature type="region of interest" description="Disordered" evidence="1">
    <location>
        <begin position="1"/>
        <end position="153"/>
    </location>
</feature>
<dbReference type="Proteomes" id="UP000092993">
    <property type="component" value="Unassembled WGS sequence"/>
</dbReference>
<dbReference type="EMBL" id="LUGG01000009">
    <property type="protein sequence ID" value="OBZ72527.1"/>
    <property type="molecule type" value="Genomic_DNA"/>
</dbReference>
<gene>
    <name evidence="2" type="ORF">A0H81_07601</name>
</gene>
<protein>
    <recommendedName>
        <fullName evidence="4">PH domain-containing protein</fullName>
    </recommendedName>
</protein>
<feature type="compositionally biased region" description="Low complexity" evidence="1">
    <location>
        <begin position="115"/>
        <end position="136"/>
    </location>
</feature>
<proteinExistence type="predicted"/>
<dbReference type="STRING" id="5627.A0A1C7M7I6"/>
<dbReference type="InterPro" id="IPR011993">
    <property type="entry name" value="PH-like_dom_sf"/>
</dbReference>
<dbReference type="AlphaFoldDB" id="A0A1C7M7I6"/>
<comment type="caution">
    <text evidence="2">The sequence shown here is derived from an EMBL/GenBank/DDBJ whole genome shotgun (WGS) entry which is preliminary data.</text>
</comment>
<organism evidence="2 3">
    <name type="scientific">Grifola frondosa</name>
    <name type="common">Maitake</name>
    <name type="synonym">Polyporus frondosus</name>
    <dbReference type="NCBI Taxonomy" id="5627"/>
    <lineage>
        <taxon>Eukaryota</taxon>
        <taxon>Fungi</taxon>
        <taxon>Dikarya</taxon>
        <taxon>Basidiomycota</taxon>
        <taxon>Agaricomycotina</taxon>
        <taxon>Agaricomycetes</taxon>
        <taxon>Polyporales</taxon>
        <taxon>Grifolaceae</taxon>
        <taxon>Grifola</taxon>
    </lineage>
</organism>
<dbReference type="Gene3D" id="2.30.29.30">
    <property type="entry name" value="Pleckstrin-homology domain (PH domain)/Phosphotyrosine-binding domain (PTB)"/>
    <property type="match status" value="1"/>
</dbReference>
<name>A0A1C7M7I6_GRIFR</name>
<feature type="compositionally biased region" description="Basic and acidic residues" evidence="1">
    <location>
        <begin position="50"/>
        <end position="63"/>
    </location>
</feature>
<feature type="compositionally biased region" description="Low complexity" evidence="1">
    <location>
        <begin position="26"/>
        <end position="35"/>
    </location>
</feature>
<dbReference type="OrthoDB" id="5563754at2759"/>
<feature type="compositionally biased region" description="Polar residues" evidence="1">
    <location>
        <begin position="1"/>
        <end position="21"/>
    </location>
</feature>
<sequence>MTSVSQPGTTSPKWDSRNQGFISPAQLQLWKQQQQRSGHEYYSQAPHQAPQEDMRLLNERRSADGPPSQPPKPQHRATASFSFFRHKTSNQESNASLLPAVGQLPANPPSSQFVSQQGPGSPNSLSSPPSEQQPTQVLRRSSTAPAAVPPPPLHPEIRSVVQLTLAHAHKVYFSGPLVRRIERQPDGQRPTKDEDAFVHVLGSVTLPATSNSPSKKYSNVLTLNTAGSNLFLFSCPSPEALMSWTAALRLSAWEKSRLEEIYTAHLIRVTLNDGRAAPTTLTNGRMEGWVRIRIAGQTDWKRMWMVVTAAGHTGPQDGSSVSSVDHNNRPGSPAPKKKRFCCLS</sequence>
<evidence type="ECO:0000313" key="3">
    <source>
        <dbReference type="Proteomes" id="UP000092993"/>
    </source>
</evidence>
<evidence type="ECO:0000256" key="1">
    <source>
        <dbReference type="SAM" id="MobiDB-lite"/>
    </source>
</evidence>
<reference evidence="2 3" key="1">
    <citation type="submission" date="2016-03" db="EMBL/GenBank/DDBJ databases">
        <title>Whole genome sequencing of Grifola frondosa 9006-11.</title>
        <authorList>
            <person name="Min B."/>
            <person name="Park H."/>
            <person name="Kim J.-G."/>
            <person name="Cho H."/>
            <person name="Oh Y.-L."/>
            <person name="Kong W.-S."/>
            <person name="Choi I.-G."/>
        </authorList>
    </citation>
    <scope>NUCLEOTIDE SEQUENCE [LARGE SCALE GENOMIC DNA]</scope>
    <source>
        <strain evidence="2 3">9006-11</strain>
    </source>
</reference>
<feature type="compositionally biased region" description="Polar residues" evidence="1">
    <location>
        <begin position="316"/>
        <end position="325"/>
    </location>
</feature>
<accession>A0A1C7M7I6</accession>
<dbReference type="SUPFAM" id="SSF50729">
    <property type="entry name" value="PH domain-like"/>
    <property type="match status" value="1"/>
</dbReference>
<feature type="region of interest" description="Disordered" evidence="1">
    <location>
        <begin position="313"/>
        <end position="344"/>
    </location>
</feature>
<feature type="compositionally biased region" description="Basic residues" evidence="1">
    <location>
        <begin position="335"/>
        <end position="344"/>
    </location>
</feature>
<evidence type="ECO:0008006" key="4">
    <source>
        <dbReference type="Google" id="ProtNLM"/>
    </source>
</evidence>